<proteinExistence type="predicted"/>
<name>A0A1F4ZD40_9BACT</name>
<evidence type="ECO:0000313" key="2">
    <source>
        <dbReference type="Proteomes" id="UP000177080"/>
    </source>
</evidence>
<sequence>MRGLGLSNSLNARSFLYILNPSSSVELSLKVTEILSVRFVEQETMVGAIRGARVGVGEGPEPPHLQFVH</sequence>
<organism evidence="1 2">
    <name type="scientific">Candidatus Amesbacteria bacterium RIFCSPLOWO2_01_FULL_48_25</name>
    <dbReference type="NCBI Taxonomy" id="1797259"/>
    <lineage>
        <taxon>Bacteria</taxon>
        <taxon>Candidatus Amesiibacteriota</taxon>
    </lineage>
</organism>
<dbReference type="EMBL" id="MEXN01000005">
    <property type="protein sequence ID" value="OGD03637.1"/>
    <property type="molecule type" value="Genomic_DNA"/>
</dbReference>
<comment type="caution">
    <text evidence="1">The sequence shown here is derived from an EMBL/GenBank/DDBJ whole genome shotgun (WGS) entry which is preliminary data.</text>
</comment>
<accession>A0A1F4ZD40</accession>
<protein>
    <submittedName>
        <fullName evidence="1">Uncharacterized protein</fullName>
    </submittedName>
</protein>
<reference evidence="1 2" key="1">
    <citation type="journal article" date="2016" name="Nat. Commun.">
        <title>Thousands of microbial genomes shed light on interconnected biogeochemical processes in an aquifer system.</title>
        <authorList>
            <person name="Anantharaman K."/>
            <person name="Brown C.T."/>
            <person name="Hug L.A."/>
            <person name="Sharon I."/>
            <person name="Castelle C.J."/>
            <person name="Probst A.J."/>
            <person name="Thomas B.C."/>
            <person name="Singh A."/>
            <person name="Wilkins M.J."/>
            <person name="Karaoz U."/>
            <person name="Brodie E.L."/>
            <person name="Williams K.H."/>
            <person name="Hubbard S.S."/>
            <person name="Banfield J.F."/>
        </authorList>
    </citation>
    <scope>NUCLEOTIDE SEQUENCE [LARGE SCALE GENOMIC DNA]</scope>
</reference>
<dbReference type="AlphaFoldDB" id="A0A1F4ZD40"/>
<dbReference type="Proteomes" id="UP000177080">
    <property type="component" value="Unassembled WGS sequence"/>
</dbReference>
<gene>
    <name evidence="1" type="ORF">A2989_03080</name>
</gene>
<evidence type="ECO:0000313" key="1">
    <source>
        <dbReference type="EMBL" id="OGD03637.1"/>
    </source>
</evidence>